<gene>
    <name evidence="1" type="ORF">ENM60_01910</name>
</gene>
<protein>
    <submittedName>
        <fullName evidence="1">Uncharacterized protein</fullName>
    </submittedName>
</protein>
<sequence length="377" mass="42156">MSSLEQIFSRNYVKIIPRVDLDSIIAASLLLHNLAERGVEVVVNFDLKNVLEGGVEGVLLLNLPPPKNAKLHVAPRQQNSTVTGSIVYEMDRKFGVSVWGKMLAISIGVYDGYDIGKEGFRGVEKSILNELLTKGVIEQELGFRFWGYRRVSIAKALTRTINPPLPGLTGREDSAGRILSELKIPASVRASETSIEQDQNVLRKFIQLLDSTIIGDKAFKERLQRRLVGYVYTTTMNGVLLDLLELSASLSIYMSLLKESPIHLLQLSISQKLLYDFLNIYEETVDSIAMSLSSVFEAPNKIIELPDPLVRPELVIEAVRFILPSEVKKPLVVRKNGYLMTSVNELLRAGFPVEEVYSHCDPLQLCWVKEDGSLVKT</sequence>
<evidence type="ECO:0000313" key="1">
    <source>
        <dbReference type="EMBL" id="HHP67537.1"/>
    </source>
</evidence>
<organism evidence="1">
    <name type="scientific">Thermogladius calderae</name>
    <dbReference type="NCBI Taxonomy" id="1200300"/>
    <lineage>
        <taxon>Archaea</taxon>
        <taxon>Thermoproteota</taxon>
        <taxon>Thermoprotei</taxon>
        <taxon>Desulfurococcales</taxon>
        <taxon>Desulfurococcaceae</taxon>
        <taxon>Thermogladius</taxon>
    </lineage>
</organism>
<comment type="caution">
    <text evidence="1">The sequence shown here is derived from an EMBL/GenBank/DDBJ whole genome shotgun (WGS) entry which is preliminary data.</text>
</comment>
<accession>A0A7J3XXV4</accession>
<reference evidence="1" key="1">
    <citation type="journal article" date="2020" name="mSystems">
        <title>Genome- and Community-Level Interaction Insights into Carbon Utilization and Element Cycling Functions of Hydrothermarchaeota in Hydrothermal Sediment.</title>
        <authorList>
            <person name="Zhou Z."/>
            <person name="Liu Y."/>
            <person name="Xu W."/>
            <person name="Pan J."/>
            <person name="Luo Z.H."/>
            <person name="Li M."/>
        </authorList>
    </citation>
    <scope>NUCLEOTIDE SEQUENCE [LARGE SCALE GENOMIC DNA]</scope>
    <source>
        <strain evidence="1">SpSt-110</strain>
    </source>
</reference>
<dbReference type="AlphaFoldDB" id="A0A7J3XXV4"/>
<dbReference type="EMBL" id="DRYK01000028">
    <property type="protein sequence ID" value="HHP67537.1"/>
    <property type="molecule type" value="Genomic_DNA"/>
</dbReference>
<name>A0A7J3XXV4_9CREN</name>
<proteinExistence type="predicted"/>